<dbReference type="InterPro" id="IPR011989">
    <property type="entry name" value="ARM-like"/>
</dbReference>
<proteinExistence type="predicted"/>
<evidence type="ECO:0000256" key="4">
    <source>
        <dbReference type="ARBA" id="ARBA00023242"/>
    </source>
</evidence>
<sequence length="1219" mass="136209">MVSTRKAQPTTHKLHFHEKLVGKGLSTDALQRKLKSLHTELADIDQDNVDTNSLASVRKELISTSILLHKDKGVKAYAACCLADLLRLYAPDAPYTATELKDIFQFFSRQLHAGLKAPSGPHFTEYYYLLESLSNVKSIVLVCDLPQAEELMSEIFRNFFDLANQDMPSNVHTFMGDILVALVDECNTIPQDVLEVLLSQFLSKTDPGDGGLRLAIAVCNEGAEKLQRYVSQYFTDIILQHSRGEDLEDLRAAHSLIKELNRDCPTLLLNVVPQLEEELRVDELDIRLMATETLGTMFGEKMSLGSGELAKKYPSTWRTWLLRQNDKAVAVRVTLLDSISSLLLNHPEQRVEAEDILRRKLLDPDEKVRVAACKVCSRLDYEIVLQHISVDTLKVIGGRTLDKKAVVRQEAAVCLAKLYRSAYAHLELLDGASISHISWIPNDLLHALAQPNPEIRALVENTFCNYILPLPADKDEEPNWTQHLTVLLQFIDEKGLAGLCTLAGLQPGRTNLLNSYVTSCEDNNGGVIDEHEEEVVQKLRSIIQRLAANFPDPTKTSDDLWSFAKLNDKRTYKLLRSCIDAQADIKTLAKSKADFFQRLENNASSIVPTFRTVWQKFAPWVVNVTSIPALVKTLQRSDNGLVRKHTSMLLSKVSKFNPALLKPHVGELAKALAGEASEALAEVSLQALSSVFVDDPALAPSDRRLADKAVRCAEGSHPKPAKFAARLLAHSRNKAQLTTNLAKSLATKLGTASPEQLVGHLSALAELAKSAPDAFESCSDITMQFILKKLFMRDDRVVRNEEEWADDPDVPLGTLAKEYAIRICTNRCLSHASGDQASDIAKPVINLLYNILETGGMPFQNVKQSLVDKSRMRAQAAASLLKLARSSVYDKVIGQQLLTLALTAQDMCFGVRLYFINKMIKYGSRMQIPPRYNVIPFLTVHDPESEPREKARSYVLTCMRRLPRNAKVACFDMIFPRLLHLLAHHPDFSTSVDDLSEMAKYVRFYIDLVCTAENLPLLWHLAGRLKTVEDTEASFSKNVYMMSELAQHLLKRLAATHNWSISNYPAKVELPGDVFVRFRDSSKASAVQHKVYLPDDILVQLQSEASRPTKTVPVKRRRLLASDKENIPSERTPARSRKRQRRPKTDIDEESSEGTALSDVDENNDGEEAMNSPDMEGENDDSDLTSLEEGDSEQLGRGARGKAKAKAAKRVRKSKGRRG</sequence>
<evidence type="ECO:0000256" key="2">
    <source>
        <dbReference type="ARBA" id="ARBA00022618"/>
    </source>
</evidence>
<evidence type="ECO:0000256" key="1">
    <source>
        <dbReference type="ARBA" id="ARBA00004123"/>
    </source>
</evidence>
<dbReference type="InterPro" id="IPR039776">
    <property type="entry name" value="Pds5"/>
</dbReference>
<dbReference type="InterPro" id="IPR016024">
    <property type="entry name" value="ARM-type_fold"/>
</dbReference>
<evidence type="ECO:0000313" key="7">
    <source>
        <dbReference type="EMBL" id="KZT61710.1"/>
    </source>
</evidence>
<name>A0A165JDS1_9BASI</name>
<dbReference type="STRING" id="1353952.A0A165JDS1"/>
<feature type="compositionally biased region" description="Acidic residues" evidence="6">
    <location>
        <begin position="1175"/>
        <end position="1192"/>
    </location>
</feature>
<dbReference type="PANTHER" id="PTHR12663">
    <property type="entry name" value="ANDROGEN INDUCED INHIBITOR OF PROLIFERATION AS3 / PDS5-RELATED"/>
    <property type="match status" value="1"/>
</dbReference>
<evidence type="ECO:0000256" key="3">
    <source>
        <dbReference type="ARBA" id="ARBA00022776"/>
    </source>
</evidence>
<dbReference type="GO" id="GO:0051301">
    <property type="term" value="P:cell division"/>
    <property type="evidence" value="ECO:0007669"/>
    <property type="project" value="UniProtKB-KW"/>
</dbReference>
<evidence type="ECO:0000313" key="8">
    <source>
        <dbReference type="Proteomes" id="UP000076842"/>
    </source>
</evidence>
<feature type="compositionally biased region" description="Acidic residues" evidence="6">
    <location>
        <begin position="1159"/>
        <end position="1168"/>
    </location>
</feature>
<keyword evidence="5" id="KW-0131">Cell cycle</keyword>
<dbReference type="Gene3D" id="1.25.10.10">
    <property type="entry name" value="Leucine-rich Repeat Variant"/>
    <property type="match status" value="1"/>
</dbReference>
<keyword evidence="3" id="KW-0498">Mitosis</keyword>
<feature type="region of interest" description="Disordered" evidence="6">
    <location>
        <begin position="1107"/>
        <end position="1219"/>
    </location>
</feature>
<dbReference type="Pfam" id="PF20168">
    <property type="entry name" value="PDS5"/>
    <property type="match status" value="1"/>
</dbReference>
<keyword evidence="2" id="KW-0132">Cell division</keyword>
<dbReference type="SUPFAM" id="SSF48371">
    <property type="entry name" value="ARM repeat"/>
    <property type="match status" value="1"/>
</dbReference>
<feature type="compositionally biased region" description="Basic residues" evidence="6">
    <location>
        <begin position="1199"/>
        <end position="1219"/>
    </location>
</feature>
<dbReference type="CDD" id="cd19953">
    <property type="entry name" value="PDS5"/>
    <property type="match status" value="1"/>
</dbReference>
<comment type="subcellular location">
    <subcellularLocation>
        <location evidence="1">Nucleus</location>
    </subcellularLocation>
</comment>
<evidence type="ECO:0000256" key="5">
    <source>
        <dbReference type="ARBA" id="ARBA00023306"/>
    </source>
</evidence>
<organism evidence="7 8">
    <name type="scientific">Calocera cornea HHB12733</name>
    <dbReference type="NCBI Taxonomy" id="1353952"/>
    <lineage>
        <taxon>Eukaryota</taxon>
        <taxon>Fungi</taxon>
        <taxon>Dikarya</taxon>
        <taxon>Basidiomycota</taxon>
        <taxon>Agaricomycotina</taxon>
        <taxon>Dacrymycetes</taxon>
        <taxon>Dacrymycetales</taxon>
        <taxon>Dacrymycetaceae</taxon>
        <taxon>Calocera</taxon>
    </lineage>
</organism>
<dbReference type="GO" id="GO:0000785">
    <property type="term" value="C:chromatin"/>
    <property type="evidence" value="ECO:0007669"/>
    <property type="project" value="TreeGrafter"/>
</dbReference>
<evidence type="ECO:0000256" key="6">
    <source>
        <dbReference type="SAM" id="MobiDB-lite"/>
    </source>
</evidence>
<dbReference type="FunCoup" id="A0A165JDS1">
    <property type="interactions" value="523"/>
</dbReference>
<keyword evidence="8" id="KW-1185">Reference proteome</keyword>
<dbReference type="GO" id="GO:0005634">
    <property type="term" value="C:nucleus"/>
    <property type="evidence" value="ECO:0007669"/>
    <property type="project" value="UniProtKB-SubCell"/>
</dbReference>
<gene>
    <name evidence="7" type="ORF">CALCODRAFT_514596</name>
</gene>
<dbReference type="Proteomes" id="UP000076842">
    <property type="component" value="Unassembled WGS sequence"/>
</dbReference>
<dbReference type="InParanoid" id="A0A165JDS1"/>
<dbReference type="AlphaFoldDB" id="A0A165JDS1"/>
<keyword evidence="4" id="KW-0539">Nucleus</keyword>
<accession>A0A165JDS1</accession>
<dbReference type="OrthoDB" id="200660at2759"/>
<protein>
    <submittedName>
        <fullName evidence="7">Cohesin-associated protein Pds5</fullName>
    </submittedName>
</protein>
<dbReference type="GO" id="GO:0007064">
    <property type="term" value="P:mitotic sister chromatid cohesion"/>
    <property type="evidence" value="ECO:0007669"/>
    <property type="project" value="InterPro"/>
</dbReference>
<reference evidence="7 8" key="1">
    <citation type="journal article" date="2016" name="Mol. Biol. Evol.">
        <title>Comparative Genomics of Early-Diverging Mushroom-Forming Fungi Provides Insights into the Origins of Lignocellulose Decay Capabilities.</title>
        <authorList>
            <person name="Nagy L.G."/>
            <person name="Riley R."/>
            <person name="Tritt A."/>
            <person name="Adam C."/>
            <person name="Daum C."/>
            <person name="Floudas D."/>
            <person name="Sun H."/>
            <person name="Yadav J.S."/>
            <person name="Pangilinan J."/>
            <person name="Larsson K.H."/>
            <person name="Matsuura K."/>
            <person name="Barry K."/>
            <person name="Labutti K."/>
            <person name="Kuo R."/>
            <person name="Ohm R.A."/>
            <person name="Bhattacharya S.S."/>
            <person name="Shirouzu T."/>
            <person name="Yoshinaga Y."/>
            <person name="Martin F.M."/>
            <person name="Grigoriev I.V."/>
            <person name="Hibbett D.S."/>
        </authorList>
    </citation>
    <scope>NUCLEOTIDE SEQUENCE [LARGE SCALE GENOMIC DNA]</scope>
    <source>
        <strain evidence="7 8">HHB12733</strain>
    </source>
</reference>
<dbReference type="EMBL" id="KV423921">
    <property type="protein sequence ID" value="KZT61710.1"/>
    <property type="molecule type" value="Genomic_DNA"/>
</dbReference>
<dbReference type="GO" id="GO:0006281">
    <property type="term" value="P:DNA repair"/>
    <property type="evidence" value="ECO:0007669"/>
    <property type="project" value="TreeGrafter"/>
</dbReference>
<dbReference type="PANTHER" id="PTHR12663:SF0">
    <property type="entry name" value="PRECOCIOUS DISSOCIATION OF SISTERS 5, ISOFORM A"/>
    <property type="match status" value="1"/>
</dbReference>